<reference evidence="2" key="1">
    <citation type="submission" date="2021-01" db="EMBL/GenBank/DDBJ databases">
        <title>Whole genome shotgun sequence of Rhizocola hellebori NBRC 109834.</title>
        <authorList>
            <person name="Komaki H."/>
            <person name="Tamura T."/>
        </authorList>
    </citation>
    <scope>NUCLEOTIDE SEQUENCE</scope>
    <source>
        <strain evidence="2">NBRC 109834</strain>
    </source>
</reference>
<dbReference type="Pfam" id="PF02613">
    <property type="entry name" value="Nitrate_red_del"/>
    <property type="match status" value="1"/>
</dbReference>
<organism evidence="2 3">
    <name type="scientific">Rhizocola hellebori</name>
    <dbReference type="NCBI Taxonomy" id="1392758"/>
    <lineage>
        <taxon>Bacteria</taxon>
        <taxon>Bacillati</taxon>
        <taxon>Actinomycetota</taxon>
        <taxon>Actinomycetes</taxon>
        <taxon>Micromonosporales</taxon>
        <taxon>Micromonosporaceae</taxon>
        <taxon>Rhizocola</taxon>
    </lineage>
</organism>
<sequence>MSATTQPTASQTAHAIAAQAASLLLRYPDEDASDMLPAVREALAELPKTLARPLQALAAHRCADPVKLSAEYVDLFDTHRRHCLYLSYYTAGDTRNRGTQLVEFAMAYREAGFQPPDGELPDFLPAVLELAAQAGEPGWALLRRYRVGLDLLAQSLASSPYGQAIVAILATLPPAAASDLAAAITLARSGPQREQVGLQPFALPTGGRQ</sequence>
<keyword evidence="3" id="KW-1185">Reference proteome</keyword>
<dbReference type="GO" id="GO:0051131">
    <property type="term" value="P:chaperone-mediated protein complex assembly"/>
    <property type="evidence" value="ECO:0007669"/>
    <property type="project" value="InterPro"/>
</dbReference>
<dbReference type="RefSeq" id="WP_203909053.1">
    <property type="nucleotide sequence ID" value="NZ_BONY01000017.1"/>
</dbReference>
<dbReference type="NCBIfam" id="TIGR00684">
    <property type="entry name" value="narJ"/>
    <property type="match status" value="1"/>
</dbReference>
<dbReference type="InterPro" id="IPR036411">
    <property type="entry name" value="TorD-like_sf"/>
</dbReference>
<dbReference type="SUPFAM" id="SSF89155">
    <property type="entry name" value="TorD-like"/>
    <property type="match status" value="1"/>
</dbReference>
<dbReference type="GO" id="GO:0051082">
    <property type="term" value="F:unfolded protein binding"/>
    <property type="evidence" value="ECO:0007669"/>
    <property type="project" value="InterPro"/>
</dbReference>
<dbReference type="PANTHER" id="PTHR43680:SF2">
    <property type="entry name" value="NITRATE REDUCTASE MOLYBDENUM COFACTOR ASSEMBLY CHAPERONE NARJ"/>
    <property type="match status" value="1"/>
</dbReference>
<accession>A0A8J3VGI6</accession>
<evidence type="ECO:0000313" key="3">
    <source>
        <dbReference type="Proteomes" id="UP000612899"/>
    </source>
</evidence>
<dbReference type="GO" id="GO:0016530">
    <property type="term" value="F:metallochaperone activity"/>
    <property type="evidence" value="ECO:0007669"/>
    <property type="project" value="TreeGrafter"/>
</dbReference>
<evidence type="ECO:0000313" key="2">
    <source>
        <dbReference type="EMBL" id="GIH05187.1"/>
    </source>
</evidence>
<dbReference type="InterPro" id="IPR003765">
    <property type="entry name" value="NO3_reductase_chaperone_NarJ"/>
</dbReference>
<dbReference type="GO" id="GO:0042128">
    <property type="term" value="P:nitrate assimilation"/>
    <property type="evidence" value="ECO:0007669"/>
    <property type="project" value="UniProtKB-KW"/>
</dbReference>
<protein>
    <submittedName>
        <fullName evidence="2">Nitrate reductase molybdenum cofactor assembly chaperone</fullName>
    </submittedName>
</protein>
<dbReference type="PANTHER" id="PTHR43680">
    <property type="entry name" value="NITRATE REDUCTASE MOLYBDENUM COFACTOR ASSEMBLY CHAPERONE"/>
    <property type="match status" value="1"/>
</dbReference>
<dbReference type="EMBL" id="BONY01000017">
    <property type="protein sequence ID" value="GIH05187.1"/>
    <property type="molecule type" value="Genomic_DNA"/>
</dbReference>
<dbReference type="Gene3D" id="1.10.3480.10">
    <property type="entry name" value="TorD-like"/>
    <property type="match status" value="1"/>
</dbReference>
<evidence type="ECO:0000256" key="1">
    <source>
        <dbReference type="ARBA" id="ARBA00023063"/>
    </source>
</evidence>
<dbReference type="AlphaFoldDB" id="A0A8J3VGI6"/>
<keyword evidence="1" id="KW-0534">Nitrate assimilation</keyword>
<dbReference type="InterPro" id="IPR020945">
    <property type="entry name" value="DMSO/NO3_reduct_chaperone"/>
</dbReference>
<comment type="caution">
    <text evidence="2">The sequence shown here is derived from an EMBL/GenBank/DDBJ whole genome shotgun (WGS) entry which is preliminary data.</text>
</comment>
<proteinExistence type="predicted"/>
<name>A0A8J3VGI6_9ACTN</name>
<dbReference type="Proteomes" id="UP000612899">
    <property type="component" value="Unassembled WGS sequence"/>
</dbReference>
<gene>
    <name evidence="2" type="primary">narJ</name>
    <name evidence="2" type="ORF">Rhe02_32540</name>
</gene>